<sequence>MLFWIFYILFCVVIGGIAKHSGRNPGKWFFISLLTSPVIGGMLLTIFWLFKGTLTPEQPKIVTSGMFSNYMAAYVYVTKHYTIDNDHKASAAADLFKYATCRDDCDKLIAKYIN</sequence>
<protein>
    <submittedName>
        <fullName evidence="2">Uncharacterized protein</fullName>
    </submittedName>
</protein>
<gene>
    <name evidence="2" type="ORF">9NA_025</name>
</gene>
<keyword evidence="3" id="KW-1185">Reference proteome</keyword>
<dbReference type="EMBL" id="KJ802832">
    <property type="protein sequence ID" value="AIB07028.1"/>
    <property type="molecule type" value="Genomic_DNA"/>
</dbReference>
<keyword evidence="1" id="KW-1133">Transmembrane helix</keyword>
<accession>A0A060D1J6</accession>
<evidence type="ECO:0000256" key="1">
    <source>
        <dbReference type="SAM" id="Phobius"/>
    </source>
</evidence>
<organism evidence="2 3">
    <name type="scientific">Salmonella phage 9NA</name>
    <dbReference type="NCBI Taxonomy" id="1113547"/>
    <lineage>
        <taxon>Viruses</taxon>
        <taxon>Duplodnaviria</taxon>
        <taxon>Heunggongvirae</taxon>
        <taxon>Uroviricota</taxon>
        <taxon>Caudoviricetes</taxon>
        <taxon>Nonanavirus</taxon>
        <taxon>Nonanavirus nv9NA</taxon>
    </lineage>
</organism>
<feature type="transmembrane region" description="Helical" evidence="1">
    <location>
        <begin position="28"/>
        <end position="50"/>
    </location>
</feature>
<dbReference type="OrthoDB" id="31741at10239"/>
<evidence type="ECO:0000313" key="3">
    <source>
        <dbReference type="Proteomes" id="UP000026985"/>
    </source>
</evidence>
<keyword evidence="1" id="KW-0472">Membrane</keyword>
<evidence type="ECO:0000313" key="2">
    <source>
        <dbReference type="EMBL" id="AIB07028.1"/>
    </source>
</evidence>
<dbReference type="KEGG" id="vg:22110883"/>
<name>A0A060D1J6_9CAUD</name>
<proteinExistence type="predicted"/>
<reference evidence="2 3" key="1">
    <citation type="submission" date="2014-07" db="EMBL/GenBank/DDBJ databases">
        <title>The genome sequence of Salmonella phage 9NA shows that it represents an unstudied type of tailed phage.</title>
        <authorList>
            <person name="Casjens S.R."/>
            <person name="Leavitt J.C."/>
            <person name="Hatfull G.F."/>
            <person name="Hendrix R.W."/>
        </authorList>
    </citation>
    <scope>NUCLEOTIDE SEQUENCE [LARGE SCALE GENOMIC DNA]</scope>
</reference>
<dbReference type="Proteomes" id="UP000026985">
    <property type="component" value="Segment"/>
</dbReference>
<keyword evidence="1" id="KW-0812">Transmembrane</keyword>
<dbReference type="RefSeq" id="YP_009101195.1">
    <property type="nucleotide sequence ID" value="NC_025443.1"/>
</dbReference>